<dbReference type="InterPro" id="IPR007527">
    <property type="entry name" value="Znf_SWIM"/>
</dbReference>
<dbReference type="EMBL" id="SDMP01000003">
    <property type="protein sequence ID" value="RYR69377.1"/>
    <property type="molecule type" value="Genomic_DNA"/>
</dbReference>
<sequence>MSSIKSYTISRGVDYTVYQSEPHTFYVKCKGYGASFRRAGNIVVNWFDRHNEVFEVREMQDGTIYTVYLAQRHCDCGHFQVERLSCRHRLDWQLYVHDVYKKPEICKVYKGEFVLMGGPFTWDRYERAKVIANWTLRRATK</sequence>
<accession>A0A445E1V9</accession>
<comment type="caution">
    <text evidence="3">The sequence shown here is derived from an EMBL/GenBank/DDBJ whole genome shotgun (WGS) entry which is preliminary data.</text>
</comment>
<keyword evidence="1" id="KW-0479">Metal-binding</keyword>
<proteinExistence type="predicted"/>
<reference evidence="3 4" key="1">
    <citation type="submission" date="2019-01" db="EMBL/GenBank/DDBJ databases">
        <title>Sequencing of cultivated peanut Arachis hypogaea provides insights into genome evolution and oil improvement.</title>
        <authorList>
            <person name="Chen X."/>
        </authorList>
    </citation>
    <scope>NUCLEOTIDE SEQUENCE [LARGE SCALE GENOMIC DNA]</scope>
    <source>
        <strain evidence="4">cv. Fuhuasheng</strain>
        <tissue evidence="3">Leaves</tissue>
    </source>
</reference>
<dbReference type="Pfam" id="PF04434">
    <property type="entry name" value="SWIM"/>
    <property type="match status" value="1"/>
</dbReference>
<keyword evidence="4" id="KW-1185">Reference proteome</keyword>
<evidence type="ECO:0000259" key="2">
    <source>
        <dbReference type="PROSITE" id="PS50966"/>
    </source>
</evidence>
<organism evidence="3 4">
    <name type="scientific">Arachis hypogaea</name>
    <name type="common">Peanut</name>
    <dbReference type="NCBI Taxonomy" id="3818"/>
    <lineage>
        <taxon>Eukaryota</taxon>
        <taxon>Viridiplantae</taxon>
        <taxon>Streptophyta</taxon>
        <taxon>Embryophyta</taxon>
        <taxon>Tracheophyta</taxon>
        <taxon>Spermatophyta</taxon>
        <taxon>Magnoliopsida</taxon>
        <taxon>eudicotyledons</taxon>
        <taxon>Gunneridae</taxon>
        <taxon>Pentapetalae</taxon>
        <taxon>rosids</taxon>
        <taxon>fabids</taxon>
        <taxon>Fabales</taxon>
        <taxon>Fabaceae</taxon>
        <taxon>Papilionoideae</taxon>
        <taxon>50 kb inversion clade</taxon>
        <taxon>dalbergioids sensu lato</taxon>
        <taxon>Dalbergieae</taxon>
        <taxon>Pterocarpus clade</taxon>
        <taxon>Arachis</taxon>
    </lineage>
</organism>
<dbReference type="PROSITE" id="PS50966">
    <property type="entry name" value="ZF_SWIM"/>
    <property type="match status" value="1"/>
</dbReference>
<dbReference type="AlphaFoldDB" id="A0A445E1V9"/>
<dbReference type="Proteomes" id="UP000289738">
    <property type="component" value="Chromosome A03"/>
</dbReference>
<feature type="domain" description="SWIM-type" evidence="2">
    <location>
        <begin position="65"/>
        <end position="97"/>
    </location>
</feature>
<keyword evidence="1" id="KW-0862">Zinc</keyword>
<protein>
    <recommendedName>
        <fullName evidence="2">SWIM-type domain-containing protein</fullName>
    </recommendedName>
</protein>
<evidence type="ECO:0000313" key="3">
    <source>
        <dbReference type="EMBL" id="RYR69377.1"/>
    </source>
</evidence>
<keyword evidence="1" id="KW-0863">Zinc-finger</keyword>
<evidence type="ECO:0000256" key="1">
    <source>
        <dbReference type="PROSITE-ProRule" id="PRU00325"/>
    </source>
</evidence>
<evidence type="ECO:0000313" key="4">
    <source>
        <dbReference type="Proteomes" id="UP000289738"/>
    </source>
</evidence>
<name>A0A445E1V9_ARAHY</name>
<gene>
    <name evidence="3" type="ORF">Ahy_A03g015933</name>
</gene>
<dbReference type="GO" id="GO:0008270">
    <property type="term" value="F:zinc ion binding"/>
    <property type="evidence" value="ECO:0007669"/>
    <property type="project" value="UniProtKB-KW"/>
</dbReference>